<keyword evidence="2" id="KW-0472">Membrane</keyword>
<dbReference type="PANTHER" id="PTHR30273">
    <property type="entry name" value="PERIPLASMIC SIGNAL SENSOR AND SIGMA FACTOR ACTIVATOR FECR-RELATED"/>
    <property type="match status" value="1"/>
</dbReference>
<feature type="domain" description="FecR protein" evidence="3">
    <location>
        <begin position="89"/>
        <end position="176"/>
    </location>
</feature>
<reference evidence="4 5" key="1">
    <citation type="submission" date="2021-12" db="EMBL/GenBank/DDBJ databases">
        <title>Discovery of the Pendulisporaceae a myxobacterial family with distinct sporulation behavior and unique specialized metabolism.</title>
        <authorList>
            <person name="Garcia R."/>
            <person name="Popoff A."/>
            <person name="Bader C.D."/>
            <person name="Loehr J."/>
            <person name="Walesch S."/>
            <person name="Walt C."/>
            <person name="Boldt J."/>
            <person name="Bunk B."/>
            <person name="Haeckl F.J.F.P.J."/>
            <person name="Gunesch A.P."/>
            <person name="Birkelbach J."/>
            <person name="Nuebel U."/>
            <person name="Pietschmann T."/>
            <person name="Bach T."/>
            <person name="Mueller R."/>
        </authorList>
    </citation>
    <scope>NUCLEOTIDE SEQUENCE [LARGE SCALE GENOMIC DNA]</scope>
    <source>
        <strain evidence="4 5">MSr11954</strain>
    </source>
</reference>
<keyword evidence="5" id="KW-1185">Reference proteome</keyword>
<feature type="compositionally biased region" description="Low complexity" evidence="1">
    <location>
        <begin position="318"/>
        <end position="331"/>
    </location>
</feature>
<gene>
    <name evidence="4" type="ORF">LZC94_48095</name>
</gene>
<evidence type="ECO:0000256" key="1">
    <source>
        <dbReference type="SAM" id="MobiDB-lite"/>
    </source>
</evidence>
<feature type="transmembrane region" description="Helical" evidence="2">
    <location>
        <begin position="45"/>
        <end position="65"/>
    </location>
</feature>
<dbReference type="Pfam" id="PF04773">
    <property type="entry name" value="FecR"/>
    <property type="match status" value="1"/>
</dbReference>
<evidence type="ECO:0000259" key="3">
    <source>
        <dbReference type="Pfam" id="PF04773"/>
    </source>
</evidence>
<dbReference type="RefSeq" id="WP_394825200.1">
    <property type="nucleotide sequence ID" value="NZ_CP089984.1"/>
</dbReference>
<evidence type="ECO:0000256" key="2">
    <source>
        <dbReference type="SAM" id="Phobius"/>
    </source>
</evidence>
<protein>
    <submittedName>
        <fullName evidence="4">FecR family protein</fullName>
    </submittedName>
</protein>
<keyword evidence="2" id="KW-1133">Transmembrane helix</keyword>
<accession>A0ABZ2M0C9</accession>
<feature type="region of interest" description="Disordered" evidence="1">
    <location>
        <begin position="318"/>
        <end position="346"/>
    </location>
</feature>
<name>A0ABZ2M0C9_9BACT</name>
<evidence type="ECO:0000313" key="5">
    <source>
        <dbReference type="Proteomes" id="UP001370348"/>
    </source>
</evidence>
<evidence type="ECO:0000313" key="4">
    <source>
        <dbReference type="EMBL" id="WXB15568.1"/>
    </source>
</evidence>
<sequence length="482" mass="50137">MKVADLKTPLREHLEDGFDEADLHRTWRGVQRQLARREVGANRHALWAIAFGSVMAALAFVLWLAHGPWFSAGPLRLARGPLPSELGGPGAAAPMEFSDGSRVTLAPNSHLEVLQNSGDAFVTALRRGRSNFEVHPGGPRRWVIECGLATVEVVGTAFSIQRDAGRVGVSVERGVVVVRGEQVPGHEKRLVAGDQLEIVGAEAALAGPESSAAESFRSFPQPLHFSQDDRSTPSADGVADVPGAPLLKSPYAAPVAMAPAPVATAPAASAPAASESLAATAPVATEPAASESFVATAPPEAYAPFAVAPGSSAPATVLPPLSSSQPAGPLAPAAPPPAAGPLASAAPASAAGPLASAAPMPDPVDIMLREADRAQRTGDRRRAADVLHRVIQDAHGDPRASFAAFTLARLTMEDDPRASAALLSAMIEAGAPRGLEEDARARLVEAYARAGERARAQSAAADYERRFPRGSRLTEVRRWAHP</sequence>
<proteinExistence type="predicted"/>
<dbReference type="Gene3D" id="2.60.120.1440">
    <property type="match status" value="1"/>
</dbReference>
<keyword evidence="2" id="KW-0812">Transmembrane</keyword>
<dbReference type="EMBL" id="CP089984">
    <property type="protein sequence ID" value="WXB15568.1"/>
    <property type="molecule type" value="Genomic_DNA"/>
</dbReference>
<feature type="region of interest" description="Disordered" evidence="1">
    <location>
        <begin position="221"/>
        <end position="241"/>
    </location>
</feature>
<dbReference type="InterPro" id="IPR012373">
    <property type="entry name" value="Ferrdict_sens_TM"/>
</dbReference>
<dbReference type="InterPro" id="IPR006860">
    <property type="entry name" value="FecR"/>
</dbReference>
<dbReference type="PANTHER" id="PTHR30273:SF2">
    <property type="entry name" value="PROTEIN FECR"/>
    <property type="match status" value="1"/>
</dbReference>
<dbReference type="Proteomes" id="UP001370348">
    <property type="component" value="Chromosome"/>
</dbReference>
<organism evidence="4 5">
    <name type="scientific">Pendulispora albinea</name>
    <dbReference type="NCBI Taxonomy" id="2741071"/>
    <lineage>
        <taxon>Bacteria</taxon>
        <taxon>Pseudomonadati</taxon>
        <taxon>Myxococcota</taxon>
        <taxon>Myxococcia</taxon>
        <taxon>Myxococcales</taxon>
        <taxon>Sorangiineae</taxon>
        <taxon>Pendulisporaceae</taxon>
        <taxon>Pendulispora</taxon>
    </lineage>
</organism>